<evidence type="ECO:0000313" key="1">
    <source>
        <dbReference type="EMBL" id="KKL79040.1"/>
    </source>
</evidence>
<dbReference type="EMBL" id="LAZR01023283">
    <property type="protein sequence ID" value="KKL79040.1"/>
    <property type="molecule type" value="Genomic_DNA"/>
</dbReference>
<organism evidence="1">
    <name type="scientific">marine sediment metagenome</name>
    <dbReference type="NCBI Taxonomy" id="412755"/>
    <lineage>
        <taxon>unclassified sequences</taxon>
        <taxon>metagenomes</taxon>
        <taxon>ecological metagenomes</taxon>
    </lineage>
</organism>
<accession>A0A0F9HBG5</accession>
<sequence>MFIKDQTMNKYDKITHNSKDYRVDKVSIRHFNGTAMFKTVNLFFIQ</sequence>
<name>A0A0F9HBG5_9ZZZZ</name>
<gene>
    <name evidence="1" type="ORF">LCGC14_2018850</name>
</gene>
<dbReference type="AlphaFoldDB" id="A0A0F9HBG5"/>
<proteinExistence type="predicted"/>
<reference evidence="1" key="1">
    <citation type="journal article" date="2015" name="Nature">
        <title>Complex archaea that bridge the gap between prokaryotes and eukaryotes.</title>
        <authorList>
            <person name="Spang A."/>
            <person name="Saw J.H."/>
            <person name="Jorgensen S.L."/>
            <person name="Zaremba-Niedzwiedzka K."/>
            <person name="Martijn J."/>
            <person name="Lind A.E."/>
            <person name="van Eijk R."/>
            <person name="Schleper C."/>
            <person name="Guy L."/>
            <person name="Ettema T.J."/>
        </authorList>
    </citation>
    <scope>NUCLEOTIDE SEQUENCE</scope>
</reference>
<protein>
    <submittedName>
        <fullName evidence="1">Uncharacterized protein</fullName>
    </submittedName>
</protein>
<comment type="caution">
    <text evidence="1">The sequence shown here is derived from an EMBL/GenBank/DDBJ whole genome shotgun (WGS) entry which is preliminary data.</text>
</comment>